<organism evidence="2 3">
    <name type="scientific">Thermocladium modestius</name>
    <dbReference type="NCBI Taxonomy" id="62609"/>
    <lineage>
        <taxon>Archaea</taxon>
        <taxon>Thermoproteota</taxon>
        <taxon>Thermoprotei</taxon>
        <taxon>Thermoproteales</taxon>
        <taxon>Thermoproteaceae</taxon>
        <taxon>Thermocladium</taxon>
    </lineage>
</organism>
<keyword evidence="1" id="KW-0472">Membrane</keyword>
<dbReference type="NCBIfam" id="TIGR00304">
    <property type="entry name" value="TIGR00304 family membrane protein"/>
    <property type="match status" value="1"/>
</dbReference>
<dbReference type="Proteomes" id="UP000610960">
    <property type="component" value="Unassembled WGS sequence"/>
</dbReference>
<keyword evidence="1" id="KW-0812">Transmembrane</keyword>
<evidence type="ECO:0008006" key="4">
    <source>
        <dbReference type="Google" id="ProtNLM"/>
    </source>
</evidence>
<protein>
    <recommendedName>
        <fullName evidence="4">TIGR00304 family protein</fullName>
    </recommendedName>
</protein>
<reference evidence="2" key="1">
    <citation type="journal article" date="2014" name="Int. J. Syst. Evol. Microbiol.">
        <title>Complete genome sequence of Corynebacterium casei LMG S-19264T (=DSM 44701T), isolated from a smear-ripened cheese.</title>
        <authorList>
            <consortium name="US DOE Joint Genome Institute (JGI-PGF)"/>
            <person name="Walter F."/>
            <person name="Albersmeier A."/>
            <person name="Kalinowski J."/>
            <person name="Ruckert C."/>
        </authorList>
    </citation>
    <scope>NUCLEOTIDE SEQUENCE</scope>
    <source>
        <strain evidence="2">JCM 10088</strain>
    </source>
</reference>
<feature type="transmembrane region" description="Helical" evidence="1">
    <location>
        <begin position="6"/>
        <end position="24"/>
    </location>
</feature>
<evidence type="ECO:0000313" key="2">
    <source>
        <dbReference type="EMBL" id="GGP20164.1"/>
    </source>
</evidence>
<evidence type="ECO:0000256" key="1">
    <source>
        <dbReference type="SAM" id="Phobius"/>
    </source>
</evidence>
<dbReference type="EMBL" id="BMNL01000002">
    <property type="protein sequence ID" value="GGP20164.1"/>
    <property type="molecule type" value="Genomic_DNA"/>
</dbReference>
<dbReference type="AlphaFoldDB" id="A0A830GXE5"/>
<comment type="caution">
    <text evidence="2">The sequence shown here is derived from an EMBL/GenBank/DDBJ whole genome shotgun (WGS) entry which is preliminary data.</text>
</comment>
<evidence type="ECO:0000313" key="3">
    <source>
        <dbReference type="Proteomes" id="UP000610960"/>
    </source>
</evidence>
<feature type="transmembrane region" description="Helical" evidence="1">
    <location>
        <begin position="67"/>
        <end position="89"/>
    </location>
</feature>
<accession>A0A830GXE5</accession>
<name>A0A830GXE5_9CREN</name>
<dbReference type="RefSeq" id="WP_188596082.1">
    <property type="nucleotide sequence ID" value="NZ_BMNL01000002.1"/>
</dbReference>
<sequence>MDAMGAVIAVSAALVIVGMLLIIVDTIKGSGRRENGEEGEKERGEAKVGGVILIGPIPIIIGNDKSLIKWAIILTIIAIMSFIVLEAVIKA</sequence>
<gene>
    <name evidence="2" type="ORF">GCM10007981_07130</name>
</gene>
<keyword evidence="3" id="KW-1185">Reference proteome</keyword>
<proteinExistence type="predicted"/>
<keyword evidence="1" id="KW-1133">Transmembrane helix</keyword>
<dbReference type="Pfam" id="PF01998">
    <property type="entry name" value="DUF131"/>
    <property type="match status" value="1"/>
</dbReference>
<reference evidence="2" key="2">
    <citation type="submission" date="2020-09" db="EMBL/GenBank/DDBJ databases">
        <authorList>
            <person name="Sun Q."/>
            <person name="Ohkuma M."/>
        </authorList>
    </citation>
    <scope>NUCLEOTIDE SEQUENCE</scope>
    <source>
        <strain evidence="2">JCM 10088</strain>
    </source>
</reference>
<dbReference type="InterPro" id="IPR002849">
    <property type="entry name" value="DUF131"/>
</dbReference>